<keyword evidence="5 10" id="KW-0963">Cytoplasm</keyword>
<evidence type="ECO:0000256" key="6">
    <source>
        <dbReference type="ARBA" id="ARBA00022679"/>
    </source>
</evidence>
<keyword evidence="7 10" id="KW-0548">Nucleotidyltransferase</keyword>
<feature type="domain" description="Galactose-1-phosphate uridyl transferase C-terminal" evidence="12">
    <location>
        <begin position="244"/>
        <end position="435"/>
    </location>
</feature>
<keyword evidence="8 10" id="KW-0299">Galactose metabolism</keyword>
<dbReference type="KEGG" id="aaxa:NCTC10138_01272"/>
<dbReference type="HAMAP" id="MF_00571">
    <property type="entry name" value="GalP_UDP_trans"/>
    <property type="match status" value="1"/>
</dbReference>
<dbReference type="GO" id="GO:0008108">
    <property type="term" value="F:UDP-glucose:hexose-1-phosphate uridylyltransferase activity"/>
    <property type="evidence" value="ECO:0007669"/>
    <property type="project" value="UniProtKB-UniRule"/>
</dbReference>
<dbReference type="InterPro" id="IPR005849">
    <property type="entry name" value="GalP_Utransf_N"/>
</dbReference>
<evidence type="ECO:0000256" key="1">
    <source>
        <dbReference type="ARBA" id="ARBA00001107"/>
    </source>
</evidence>
<dbReference type="Pfam" id="PF01087">
    <property type="entry name" value="GalP_UDP_transf"/>
    <property type="match status" value="1"/>
</dbReference>
<proteinExistence type="inferred from homology"/>
<feature type="domain" description="Galactose-1-phosphate uridyl transferase N-terminal" evidence="11">
    <location>
        <begin position="63"/>
        <end position="227"/>
    </location>
</feature>
<sequence length="492" mass="57281">MKQHIENLINFEIENNVITKRDYLYVRNQLYNLLGIIPNDDYLVPNPINTPADALNPILDNLIKNKQIEDSIIERDLFDSKIMNVFVNLPSVIQDKFDLLANNNKKTATSWFYNHSKAVNYIRTDRIEKNIAFEEKTKYGNLQITINLSKPEKDPKSIALAAKNQSSSYPKCVLCKENEGFAGNYQRDSRNQHRLINFKLFDNDWFFQFSPYIYYNEHAIVFSKEHVSMSIQNQTFKNLLELTDIFDGYFFGSNADLPIVGGSILSHEHYQGGNHIFPIQLANVLHEEHLNNIKIQLLEWPLSTVRLVSSDKSLISKYANKFLSYWKKYNNEELNIRAFTDETPHHTITPIARKNDNLYELDLILRDNQTSIEHPSGIFHPHEDKWNIKKENIGLIEAIGLAILPGRLKTELQSVKDYVLNNKELDNDAIKHKTWADKWKHKATSSNIDKLINIELAKTFEEILEDCGVFKQNSIGIKNFKKFINEVIEYEK</sequence>
<keyword evidence="6 10" id="KW-0808">Transferase</keyword>
<dbReference type="GO" id="GO:0005737">
    <property type="term" value="C:cytoplasm"/>
    <property type="evidence" value="ECO:0007669"/>
    <property type="project" value="UniProtKB-SubCell"/>
</dbReference>
<dbReference type="InterPro" id="IPR005850">
    <property type="entry name" value="GalP_Utransf_C"/>
</dbReference>
<dbReference type="STRING" id="1278311.GCA_000428705_00263"/>
<comment type="pathway">
    <text evidence="3 10">Carbohydrate metabolism; galactose metabolism.</text>
</comment>
<evidence type="ECO:0000256" key="2">
    <source>
        <dbReference type="ARBA" id="ARBA00004496"/>
    </source>
</evidence>
<comment type="catalytic activity">
    <reaction evidence="1 10">
        <text>alpha-D-galactose 1-phosphate + UDP-alpha-D-glucose = alpha-D-glucose 1-phosphate + UDP-alpha-D-galactose</text>
        <dbReference type="Rhea" id="RHEA:13989"/>
        <dbReference type="ChEBI" id="CHEBI:58336"/>
        <dbReference type="ChEBI" id="CHEBI:58601"/>
        <dbReference type="ChEBI" id="CHEBI:58885"/>
        <dbReference type="ChEBI" id="CHEBI:66914"/>
        <dbReference type="EC" id="2.7.7.12"/>
    </reaction>
</comment>
<evidence type="ECO:0000313" key="14">
    <source>
        <dbReference type="Proteomes" id="UP000289841"/>
    </source>
</evidence>
<dbReference type="PROSITE" id="PS01163">
    <property type="entry name" value="GAL_P_UDP_TRANSF_II"/>
    <property type="match status" value="1"/>
</dbReference>
<name>A0A449BEK1_HAPAX</name>
<comment type="similarity">
    <text evidence="4 10">Belongs to the galactose-1-phosphate uridylyltransferase type 2 family.</text>
</comment>
<dbReference type="UniPathway" id="UPA00214"/>
<evidence type="ECO:0000256" key="5">
    <source>
        <dbReference type="ARBA" id="ARBA00022490"/>
    </source>
</evidence>
<reference evidence="13 14" key="1">
    <citation type="submission" date="2019-01" db="EMBL/GenBank/DDBJ databases">
        <authorList>
            <consortium name="Pathogen Informatics"/>
        </authorList>
    </citation>
    <scope>NUCLEOTIDE SEQUENCE [LARGE SCALE GENOMIC DNA]</scope>
    <source>
        <strain evidence="13 14">NCTC10138</strain>
    </source>
</reference>
<dbReference type="RefSeq" id="WP_026391137.1">
    <property type="nucleotide sequence ID" value="NZ_LR215048.1"/>
</dbReference>
<evidence type="ECO:0000256" key="10">
    <source>
        <dbReference type="HAMAP-Rule" id="MF_00571"/>
    </source>
</evidence>
<dbReference type="InterPro" id="IPR000766">
    <property type="entry name" value="GalP_uridyl_Trfase_II"/>
</dbReference>
<dbReference type="EMBL" id="LR215048">
    <property type="protein sequence ID" value="VEU80884.1"/>
    <property type="molecule type" value="Genomic_DNA"/>
</dbReference>
<dbReference type="EC" id="2.7.7.12" evidence="10"/>
<dbReference type="AlphaFoldDB" id="A0A449BEK1"/>
<evidence type="ECO:0000256" key="7">
    <source>
        <dbReference type="ARBA" id="ARBA00022695"/>
    </source>
</evidence>
<dbReference type="InterPro" id="IPR023425">
    <property type="entry name" value="GalP_uridyl_Trfase_II_CS"/>
</dbReference>
<protein>
    <recommendedName>
        <fullName evidence="10">Galactose-1-phosphate uridylyltransferase</fullName>
        <shortName evidence="10">Gal-1-P uridylyltransferase</shortName>
        <ecNumber evidence="10">2.7.7.12</ecNumber>
    </recommendedName>
    <alternativeName>
        <fullName evidence="10">UDP-glucose--hexose-1-phosphate uridylyltransferase</fullName>
    </alternativeName>
</protein>
<dbReference type="Pfam" id="PF02744">
    <property type="entry name" value="GalP_UDP_tr_C"/>
    <property type="match status" value="1"/>
</dbReference>
<dbReference type="OrthoDB" id="2293at2"/>
<organism evidence="13 14">
    <name type="scientific">Haploplasma axanthum</name>
    <name type="common">Acholeplasma axanthum</name>
    <dbReference type="NCBI Taxonomy" id="29552"/>
    <lineage>
        <taxon>Bacteria</taxon>
        <taxon>Bacillati</taxon>
        <taxon>Mycoplasmatota</taxon>
        <taxon>Mollicutes</taxon>
        <taxon>Acholeplasmatales</taxon>
        <taxon>Acholeplasmataceae</taxon>
        <taxon>Haploplasma</taxon>
    </lineage>
</organism>
<evidence type="ECO:0000256" key="8">
    <source>
        <dbReference type="ARBA" id="ARBA00023144"/>
    </source>
</evidence>
<evidence type="ECO:0000256" key="9">
    <source>
        <dbReference type="ARBA" id="ARBA00023277"/>
    </source>
</evidence>
<accession>A0A449BEK1</accession>
<dbReference type="PIRSF" id="PIRSF006005">
    <property type="entry name" value="GalT_BS"/>
    <property type="match status" value="1"/>
</dbReference>
<evidence type="ECO:0000256" key="4">
    <source>
        <dbReference type="ARBA" id="ARBA00008706"/>
    </source>
</evidence>
<evidence type="ECO:0000259" key="11">
    <source>
        <dbReference type="Pfam" id="PF01087"/>
    </source>
</evidence>
<dbReference type="Proteomes" id="UP000289841">
    <property type="component" value="Chromosome"/>
</dbReference>
<comment type="subcellular location">
    <subcellularLocation>
        <location evidence="2 10">Cytoplasm</location>
    </subcellularLocation>
</comment>
<keyword evidence="14" id="KW-1185">Reference proteome</keyword>
<dbReference type="GO" id="GO:0006012">
    <property type="term" value="P:galactose metabolic process"/>
    <property type="evidence" value="ECO:0007669"/>
    <property type="project" value="UniProtKB-UniRule"/>
</dbReference>
<dbReference type="PANTHER" id="PTHR39191:SF1">
    <property type="entry name" value="DUF4922 DOMAIN-CONTAINING PROTEIN"/>
    <property type="match status" value="1"/>
</dbReference>
<evidence type="ECO:0000256" key="3">
    <source>
        <dbReference type="ARBA" id="ARBA00004947"/>
    </source>
</evidence>
<keyword evidence="9 10" id="KW-0119">Carbohydrate metabolism</keyword>
<evidence type="ECO:0000313" key="13">
    <source>
        <dbReference type="EMBL" id="VEU80884.1"/>
    </source>
</evidence>
<gene>
    <name evidence="10" type="primary">galT</name>
    <name evidence="13" type="ORF">NCTC10138_01272</name>
</gene>
<evidence type="ECO:0000259" key="12">
    <source>
        <dbReference type="Pfam" id="PF02744"/>
    </source>
</evidence>
<dbReference type="PANTHER" id="PTHR39191">
    <property type="entry name" value="GALACTOSE-1-PHOSPHATE URIDYLYLTRANSFERASE"/>
    <property type="match status" value="1"/>
</dbReference>